<dbReference type="AlphaFoldDB" id="A0A6N3AU99"/>
<dbReference type="RefSeq" id="WP_156718072.1">
    <property type="nucleotide sequence ID" value="NZ_CACRUN010000012.1"/>
</dbReference>
<name>A0A6N3AU99_9FIRM</name>
<sequence length="806" mass="93638">MHHVTISTTGIFNAIRPSLFPPIEGKETTTFLLGLDFNTGGIIPFYDEEQDDVVVNGPHVELERQRIRAFVKAVCEEMGKPFEECRSAFLFSLPEFIRYGTYNGQPLLEKPRTGEYEVYVLYKSHRGRKLLFQKGRPPKDEVQYVFDNMLRHFITTLFSDEGTYGHLSDVKHIETPLSLGVLQQSLEDIKAADEDIFSEGVDAFSVPNHYVMTEPTQVHSEFLLLADALGAYMVQAMDGETESDALKALSRDRLLQNICESMYKMYMGPSEEAAIGVYDDCERWLNPLIRQCWNIQYTMVRRTLKQVPTYDDGVLGYVKEQQVFPLVAHVIRELSTENLGVELRPKVHQYKQYLDVLVPYVDRVEDLYRKRYVGVGDELLSVMDDSNPFSMNRPFGRDTSFGLEGLIDTDDSFRFDDPFGMNKADDMPTVDVELCCHVYCALDACQRAIRCERMYHNVIPIVNFLDDLVAHADISSPDSWQYEYMLKVGRLSKWYRALAYAFTGRSEAESLLKELIQAQEKDPLEYEKCSGAFIYNLANPSSAFDLDYLQLALLHFYVETDNRVGYERYIETVYPPLFSMRFDWISQMHVLLNENGHEAEDEYTQGNHYWNYTNAVFLLWVKAVWHFHLDHMDQASWDELGTLWDATYDNPNYARHTQDHYAYLECVKYMVKLAVHFGDIRRAEMYKRNLQTLIDEEYRFGWAGTALGYPWNASDYSIMAQINESLGKLDLAKEQYDKAYALVSFAQDKWRYFEGKHGNIWDLPIAVDPEATQPTLTEWLTNYTPKFSTIEEYKKALVSWMSYVFH</sequence>
<dbReference type="EMBL" id="CACRUN010000012">
    <property type="protein sequence ID" value="VYT95974.1"/>
    <property type="molecule type" value="Genomic_DNA"/>
</dbReference>
<proteinExistence type="predicted"/>
<organism evidence="1">
    <name type="scientific">Veillonella atypica</name>
    <dbReference type="NCBI Taxonomy" id="39777"/>
    <lineage>
        <taxon>Bacteria</taxon>
        <taxon>Bacillati</taxon>
        <taxon>Bacillota</taxon>
        <taxon>Negativicutes</taxon>
        <taxon>Veillonellales</taxon>
        <taxon>Veillonellaceae</taxon>
        <taxon>Veillonella</taxon>
    </lineage>
</organism>
<accession>A0A6N3AU99</accession>
<gene>
    <name evidence="1" type="ORF">VALFYP47_00114</name>
</gene>
<reference evidence="1" key="1">
    <citation type="submission" date="2019-11" db="EMBL/GenBank/DDBJ databases">
        <authorList>
            <person name="Feng L."/>
        </authorList>
    </citation>
    <scope>NUCLEOTIDE SEQUENCE</scope>
    <source>
        <strain evidence="1">VatypicaLFYP47</strain>
    </source>
</reference>
<evidence type="ECO:0000313" key="1">
    <source>
        <dbReference type="EMBL" id="VYT95974.1"/>
    </source>
</evidence>
<protein>
    <submittedName>
        <fullName evidence="1">Uncharacterized protein</fullName>
    </submittedName>
</protein>